<evidence type="ECO:0008006" key="5">
    <source>
        <dbReference type="Google" id="ProtNLM"/>
    </source>
</evidence>
<evidence type="ECO:0000256" key="1">
    <source>
        <dbReference type="ARBA" id="ARBA00010617"/>
    </source>
</evidence>
<dbReference type="InterPro" id="IPR050121">
    <property type="entry name" value="Cytochrome_P450_monoxygenase"/>
</dbReference>
<dbReference type="GO" id="GO:0020037">
    <property type="term" value="F:heme binding"/>
    <property type="evidence" value="ECO:0007669"/>
    <property type="project" value="InterPro"/>
</dbReference>
<dbReference type="GO" id="GO:0016705">
    <property type="term" value="F:oxidoreductase activity, acting on paired donors, with incorporation or reduction of molecular oxygen"/>
    <property type="evidence" value="ECO:0007669"/>
    <property type="project" value="InterPro"/>
</dbReference>
<dbReference type="InterPro" id="IPR036396">
    <property type="entry name" value="Cyt_P450_sf"/>
</dbReference>
<organism evidence="3 4">
    <name type="scientific">Melanomma pulvis-pyrius CBS 109.77</name>
    <dbReference type="NCBI Taxonomy" id="1314802"/>
    <lineage>
        <taxon>Eukaryota</taxon>
        <taxon>Fungi</taxon>
        <taxon>Dikarya</taxon>
        <taxon>Ascomycota</taxon>
        <taxon>Pezizomycotina</taxon>
        <taxon>Dothideomycetes</taxon>
        <taxon>Pleosporomycetidae</taxon>
        <taxon>Pleosporales</taxon>
        <taxon>Melanommataceae</taxon>
        <taxon>Melanomma</taxon>
    </lineage>
</organism>
<feature type="transmembrane region" description="Helical" evidence="2">
    <location>
        <begin position="87"/>
        <end position="108"/>
    </location>
</feature>
<dbReference type="Gene3D" id="1.10.630.10">
    <property type="entry name" value="Cytochrome P450"/>
    <property type="match status" value="1"/>
</dbReference>
<comment type="similarity">
    <text evidence="1">Belongs to the cytochrome P450 family.</text>
</comment>
<keyword evidence="2" id="KW-0472">Membrane</keyword>
<dbReference type="PANTHER" id="PTHR24305:SF166">
    <property type="entry name" value="CYTOCHROME P450 12A4, MITOCHONDRIAL-RELATED"/>
    <property type="match status" value="1"/>
</dbReference>
<evidence type="ECO:0000313" key="3">
    <source>
        <dbReference type="EMBL" id="KAF2799284.1"/>
    </source>
</evidence>
<dbReference type="GO" id="GO:0004497">
    <property type="term" value="F:monooxygenase activity"/>
    <property type="evidence" value="ECO:0007669"/>
    <property type="project" value="InterPro"/>
</dbReference>
<proteinExistence type="inferred from homology"/>
<gene>
    <name evidence="3" type="ORF">K505DRAFT_294959</name>
</gene>
<dbReference type="SUPFAM" id="SSF48264">
    <property type="entry name" value="Cytochrome P450"/>
    <property type="match status" value="1"/>
</dbReference>
<dbReference type="OrthoDB" id="10029320at2759"/>
<dbReference type="PANTHER" id="PTHR24305">
    <property type="entry name" value="CYTOCHROME P450"/>
    <property type="match status" value="1"/>
</dbReference>
<keyword evidence="2" id="KW-1133">Transmembrane helix</keyword>
<protein>
    <recommendedName>
        <fullName evidence="5">Cytochrome P450</fullName>
    </recommendedName>
</protein>
<evidence type="ECO:0000313" key="4">
    <source>
        <dbReference type="Proteomes" id="UP000799757"/>
    </source>
</evidence>
<evidence type="ECO:0000256" key="2">
    <source>
        <dbReference type="SAM" id="Phobius"/>
    </source>
</evidence>
<dbReference type="EMBL" id="MU001767">
    <property type="protein sequence ID" value="KAF2799284.1"/>
    <property type="molecule type" value="Genomic_DNA"/>
</dbReference>
<reference evidence="3" key="1">
    <citation type="journal article" date="2020" name="Stud. Mycol.">
        <title>101 Dothideomycetes genomes: a test case for predicting lifestyles and emergence of pathogens.</title>
        <authorList>
            <person name="Haridas S."/>
            <person name="Albert R."/>
            <person name="Binder M."/>
            <person name="Bloem J."/>
            <person name="Labutti K."/>
            <person name="Salamov A."/>
            <person name="Andreopoulos B."/>
            <person name="Baker S."/>
            <person name="Barry K."/>
            <person name="Bills G."/>
            <person name="Bluhm B."/>
            <person name="Cannon C."/>
            <person name="Castanera R."/>
            <person name="Culley D."/>
            <person name="Daum C."/>
            <person name="Ezra D."/>
            <person name="Gonzalez J."/>
            <person name="Henrissat B."/>
            <person name="Kuo A."/>
            <person name="Liang C."/>
            <person name="Lipzen A."/>
            <person name="Lutzoni F."/>
            <person name="Magnuson J."/>
            <person name="Mondo S."/>
            <person name="Nolan M."/>
            <person name="Ohm R."/>
            <person name="Pangilinan J."/>
            <person name="Park H.-J."/>
            <person name="Ramirez L."/>
            <person name="Alfaro M."/>
            <person name="Sun H."/>
            <person name="Tritt A."/>
            <person name="Yoshinaga Y."/>
            <person name="Zwiers L.-H."/>
            <person name="Turgeon B."/>
            <person name="Goodwin S."/>
            <person name="Spatafora J."/>
            <person name="Crous P."/>
            <person name="Grigoriev I."/>
        </authorList>
    </citation>
    <scope>NUCLEOTIDE SEQUENCE</scope>
    <source>
        <strain evidence="3">CBS 109.77</strain>
    </source>
</reference>
<name>A0A6A6XU59_9PLEO</name>
<dbReference type="GO" id="GO:0005506">
    <property type="term" value="F:iron ion binding"/>
    <property type="evidence" value="ECO:0007669"/>
    <property type="project" value="InterPro"/>
</dbReference>
<dbReference type="AlphaFoldDB" id="A0A6A6XU59"/>
<keyword evidence="4" id="KW-1185">Reference proteome</keyword>
<keyword evidence="2" id="KW-0812">Transmembrane</keyword>
<dbReference type="Proteomes" id="UP000799757">
    <property type="component" value="Unassembled WGS sequence"/>
</dbReference>
<accession>A0A6A6XU59</accession>
<sequence>MDSPKSSCYIHTRTNPAICTRSSNLFQESEPSASFPIPVFSNAGNVDTLRYVHPEVEFAHRKQTPLPKRRTFGQISTPFQVEVQEALIYKAIPYIAIAAGVVLAFFLYKKCWKTQPHNGPIQPRTKEEHLGVIKFTPVGQKQIRQDERPAARARPNEGLKTVFGIANAFTTRDQGVHAKFVSDAKKRMQKAIQLNGNKWKDQDGDWNNVRALAQCSVGQILSQPEEKLRIVDLVRVVTLKVSLRIFFNASDKAINSQRSMEQLVLIGQRINDLWIASKDKSKPLPEWHSESNTDIHEALLAVCEAENPDEAEEVNPLKPEKNPMDWLLPAYETMWRVVLACVIELRFRNAENATIWCKALEEYVSDTSREKFKGTPTTPGVRGFCVNDIVKEALRLYPPTRRVYRRFTEDGEDVKADIEFCHRSNAQDAFGPDPLCFRPERWLKIRAHLGAEKTDTDVKIVEGERGFMPFAVVCPAGQSSTQAFGLKMIALLAGVLCEGLDKFNEWVLEDQKPYQDLTKPLPSDRAAFDKLYLIKRN</sequence>